<feature type="transmembrane region" description="Helical" evidence="6">
    <location>
        <begin position="341"/>
        <end position="359"/>
    </location>
</feature>
<dbReference type="AlphaFoldDB" id="A0A1T5ECC9"/>
<feature type="transmembrane region" description="Helical" evidence="6">
    <location>
        <begin position="423"/>
        <end position="448"/>
    </location>
</feature>
<evidence type="ECO:0000259" key="8">
    <source>
        <dbReference type="Pfam" id="PF12704"/>
    </source>
</evidence>
<keyword evidence="5 6" id="KW-0472">Membrane</keyword>
<dbReference type="InterPro" id="IPR050250">
    <property type="entry name" value="Macrolide_Exporter_MacB"/>
</dbReference>
<dbReference type="PANTHER" id="PTHR30572">
    <property type="entry name" value="MEMBRANE COMPONENT OF TRANSPORTER-RELATED"/>
    <property type="match status" value="1"/>
</dbReference>
<evidence type="ECO:0000256" key="5">
    <source>
        <dbReference type="ARBA" id="ARBA00023136"/>
    </source>
</evidence>
<keyword evidence="3 6" id="KW-0812">Transmembrane</keyword>
<evidence type="ECO:0000256" key="4">
    <source>
        <dbReference type="ARBA" id="ARBA00022989"/>
    </source>
</evidence>
<comment type="subcellular location">
    <subcellularLocation>
        <location evidence="1">Cell membrane</location>
        <topology evidence="1">Multi-pass membrane protein</topology>
    </subcellularLocation>
</comment>
<organism evidence="9 10">
    <name type="scientific">Parapedobacter luteus</name>
    <dbReference type="NCBI Taxonomy" id="623280"/>
    <lineage>
        <taxon>Bacteria</taxon>
        <taxon>Pseudomonadati</taxon>
        <taxon>Bacteroidota</taxon>
        <taxon>Sphingobacteriia</taxon>
        <taxon>Sphingobacteriales</taxon>
        <taxon>Sphingobacteriaceae</taxon>
        <taxon>Parapedobacter</taxon>
    </lineage>
</organism>
<dbReference type="Pfam" id="PF12704">
    <property type="entry name" value="MacB_PCD"/>
    <property type="match status" value="1"/>
</dbReference>
<feature type="transmembrane region" description="Helical" evidence="6">
    <location>
        <begin position="754"/>
        <end position="776"/>
    </location>
</feature>
<dbReference type="InterPro" id="IPR003838">
    <property type="entry name" value="ABC3_permease_C"/>
</dbReference>
<reference evidence="9 10" key="1">
    <citation type="submission" date="2017-02" db="EMBL/GenBank/DDBJ databases">
        <authorList>
            <person name="Peterson S.W."/>
        </authorList>
    </citation>
    <scope>NUCLEOTIDE SEQUENCE [LARGE SCALE GENOMIC DNA]</scope>
    <source>
        <strain evidence="9 10">DSM 22899</strain>
    </source>
</reference>
<protein>
    <submittedName>
        <fullName evidence="9">ABC-type antimicrobial peptide transport system, permease component</fullName>
    </submittedName>
</protein>
<evidence type="ECO:0000256" key="2">
    <source>
        <dbReference type="ARBA" id="ARBA00022475"/>
    </source>
</evidence>
<dbReference type="Proteomes" id="UP000190541">
    <property type="component" value="Unassembled WGS sequence"/>
</dbReference>
<proteinExistence type="predicted"/>
<sequence length="793" mass="88871">MIKNYFKIAFRNLWRYKAYSLLNISGLSIGLLSSILILLWVANERSYDRFHENASKIYRITSSLSEDFRAAVAPPPLAPELLEKLPAVDNYLRFSHPVKYTFEHEGNRFEEKGGFYVDSTFWDFFSFALVDGEKQHSFNMPNAILITESMARKYFGHTEVVGQSLIQENKRPLTITAVLADLPSNSHLQFDYLLPMEQIEHDSWMHDAKQDWRNFVNYAYLKMDDSFVHTEASVDHIERQVQEIFWAHVDGSMLKTTFKLQPLGDIHLHSTNLQVDLAGRSNSRYVDTLFMVAVFMLVVACINFMNLSTARSARRAKEVGLRKVVGAERVQLIAQFMGESLLITFVSLFIAIGLVWLALPGFNTLIGKTLEIRLFDINILAAMLGIALLTGLISGSYPALYLSGFVPASVLKGAPTAGKNGHVVFRNTLVVVQFVVSIFLLVGTIVIYKQLSFVKNRNLGFDKSNLVYVEMNGEVWGKQAAYKDALANHPLTSDFTVIDMLPSNLKSGTVDFQYEGKDPDSELIVPMMDVGENFIEVFDMEMVAGRPFSKQHNDSSNYIINEKLAGIIGYAPEEAIGKPFALWGNKGQIIGVVKDFNFKPATQAIEPLILSYNNWGGMFVVKAQPQQLEATLSALEKINADINPNFPFSYGFVDQELDKLYESEHRLSNLFYLFAALGVFISCLGLYGLSAFMAEKRIKEIGIRKVLGSSVTGIVYLLTKNFIGLLALAVAISIPLAWYGASKWLDTFAYRIDINWTIFGVAACLAFIVALVTVSYESIKAATANPVDSLRDE</sequence>
<dbReference type="InterPro" id="IPR025857">
    <property type="entry name" value="MacB_PCD"/>
</dbReference>
<feature type="transmembrane region" description="Helical" evidence="6">
    <location>
        <begin position="21"/>
        <end position="42"/>
    </location>
</feature>
<gene>
    <name evidence="9" type="ORF">SAMN05660226_03251</name>
</gene>
<feature type="domain" description="ABC3 transporter permease C-terminal" evidence="7">
    <location>
        <begin position="291"/>
        <end position="395"/>
    </location>
</feature>
<keyword evidence="4 6" id="KW-1133">Transmembrane helix</keyword>
<evidence type="ECO:0000259" key="7">
    <source>
        <dbReference type="Pfam" id="PF02687"/>
    </source>
</evidence>
<evidence type="ECO:0000313" key="10">
    <source>
        <dbReference type="Proteomes" id="UP000190541"/>
    </source>
</evidence>
<dbReference type="OrthoDB" id="1451596at2"/>
<evidence type="ECO:0000313" key="9">
    <source>
        <dbReference type="EMBL" id="SKB81536.1"/>
    </source>
</evidence>
<dbReference type="GO" id="GO:0022857">
    <property type="term" value="F:transmembrane transporter activity"/>
    <property type="evidence" value="ECO:0007669"/>
    <property type="project" value="TreeGrafter"/>
</dbReference>
<feature type="transmembrane region" description="Helical" evidence="6">
    <location>
        <begin position="670"/>
        <end position="693"/>
    </location>
</feature>
<feature type="transmembrane region" description="Helical" evidence="6">
    <location>
        <begin position="379"/>
        <end position="402"/>
    </location>
</feature>
<accession>A0A1T5ECC9</accession>
<feature type="domain" description="MacB-like periplasmic core" evidence="8">
    <location>
        <begin position="20"/>
        <end position="225"/>
    </location>
</feature>
<keyword evidence="10" id="KW-1185">Reference proteome</keyword>
<evidence type="ECO:0000256" key="3">
    <source>
        <dbReference type="ARBA" id="ARBA00022692"/>
    </source>
</evidence>
<feature type="transmembrane region" description="Helical" evidence="6">
    <location>
        <begin position="714"/>
        <end position="734"/>
    </location>
</feature>
<evidence type="ECO:0000256" key="1">
    <source>
        <dbReference type="ARBA" id="ARBA00004651"/>
    </source>
</evidence>
<dbReference type="Pfam" id="PF02687">
    <property type="entry name" value="FtsX"/>
    <property type="match status" value="2"/>
</dbReference>
<keyword evidence="2" id="KW-1003">Cell membrane</keyword>
<dbReference type="PANTHER" id="PTHR30572:SF18">
    <property type="entry name" value="ABC-TYPE MACROLIDE FAMILY EXPORT SYSTEM PERMEASE COMPONENT 2"/>
    <property type="match status" value="1"/>
</dbReference>
<dbReference type="GO" id="GO:0005886">
    <property type="term" value="C:plasma membrane"/>
    <property type="evidence" value="ECO:0007669"/>
    <property type="project" value="UniProtKB-SubCell"/>
</dbReference>
<feature type="transmembrane region" description="Helical" evidence="6">
    <location>
        <begin position="289"/>
        <end position="307"/>
    </location>
</feature>
<feature type="domain" description="ABC3 transporter permease C-terminal" evidence="7">
    <location>
        <begin position="673"/>
        <end position="786"/>
    </location>
</feature>
<dbReference type="RefSeq" id="WP_079717906.1">
    <property type="nucleotide sequence ID" value="NZ_FUYS01000009.1"/>
</dbReference>
<dbReference type="STRING" id="623280.SAMN05660226_03251"/>
<dbReference type="EMBL" id="FUYS01000009">
    <property type="protein sequence ID" value="SKB81536.1"/>
    <property type="molecule type" value="Genomic_DNA"/>
</dbReference>
<evidence type="ECO:0000256" key="6">
    <source>
        <dbReference type="SAM" id="Phobius"/>
    </source>
</evidence>
<name>A0A1T5ECC9_9SPHI</name>